<evidence type="ECO:0000256" key="9">
    <source>
        <dbReference type="ARBA" id="ARBA00022692"/>
    </source>
</evidence>
<evidence type="ECO:0000256" key="16">
    <source>
        <dbReference type="ARBA" id="ARBA00032361"/>
    </source>
</evidence>
<evidence type="ECO:0000256" key="12">
    <source>
        <dbReference type="ARBA" id="ARBA00023098"/>
    </source>
</evidence>
<keyword evidence="12 18" id="KW-0443">Lipid metabolism</keyword>
<dbReference type="InterPro" id="IPR043130">
    <property type="entry name" value="CDP-OH_PTrfase_TM_dom"/>
</dbReference>
<evidence type="ECO:0000256" key="20">
    <source>
        <dbReference type="SAM" id="Phobius"/>
    </source>
</evidence>
<keyword evidence="13 18" id="KW-0472">Membrane</keyword>
<evidence type="ECO:0000256" key="13">
    <source>
        <dbReference type="ARBA" id="ARBA00023136"/>
    </source>
</evidence>
<keyword evidence="8 18" id="KW-0808">Transferase</keyword>
<dbReference type="InterPro" id="IPR048254">
    <property type="entry name" value="CDP_ALCOHOL_P_TRANSF_CS"/>
</dbReference>
<dbReference type="EC" id="2.7.8.8" evidence="5 18"/>
<gene>
    <name evidence="21" type="ORF">B0H66DRAFT_367232</name>
</gene>
<feature type="transmembrane region" description="Helical" evidence="20">
    <location>
        <begin position="83"/>
        <end position="100"/>
    </location>
</feature>
<dbReference type="AlphaFoldDB" id="A0AAE0HW93"/>
<comment type="subcellular location">
    <subcellularLocation>
        <location evidence="2">Endoplasmic reticulum membrane</location>
        <topology evidence="2">Multi-pass membrane protein</topology>
    </subcellularLocation>
</comment>
<dbReference type="Pfam" id="PF01066">
    <property type="entry name" value="CDP-OH_P_transf"/>
    <property type="match status" value="1"/>
</dbReference>
<evidence type="ECO:0000256" key="4">
    <source>
        <dbReference type="ARBA" id="ARBA00010441"/>
    </source>
</evidence>
<feature type="transmembrane region" description="Helical" evidence="20">
    <location>
        <begin position="146"/>
        <end position="165"/>
    </location>
</feature>
<comment type="caution">
    <text evidence="21">The sequence shown here is derived from an EMBL/GenBank/DDBJ whole genome shotgun (WGS) entry which is preliminary data.</text>
</comment>
<keyword evidence="9 20" id="KW-0812">Transmembrane</keyword>
<evidence type="ECO:0000256" key="17">
    <source>
        <dbReference type="ARBA" id="ARBA00060701"/>
    </source>
</evidence>
<comment type="catalytic activity">
    <reaction evidence="1 18">
        <text>a CDP-1,2-diacyl-sn-glycerol + L-serine = a 1,2-diacyl-sn-glycero-3-phospho-L-serine + CMP + H(+)</text>
        <dbReference type="Rhea" id="RHEA:16913"/>
        <dbReference type="ChEBI" id="CHEBI:15378"/>
        <dbReference type="ChEBI" id="CHEBI:33384"/>
        <dbReference type="ChEBI" id="CHEBI:57262"/>
        <dbReference type="ChEBI" id="CHEBI:58332"/>
        <dbReference type="ChEBI" id="CHEBI:60377"/>
        <dbReference type="EC" id="2.7.8.8"/>
    </reaction>
</comment>
<keyword evidence="22" id="KW-1185">Reference proteome</keyword>
<feature type="transmembrane region" description="Helical" evidence="20">
    <location>
        <begin position="121"/>
        <end position="140"/>
    </location>
</feature>
<keyword evidence="7 18" id="KW-0444">Lipid biosynthesis</keyword>
<dbReference type="PIRSF" id="PIRSF000852">
    <property type="entry name" value="Phosphatidylserine_synth_fun"/>
    <property type="match status" value="1"/>
</dbReference>
<dbReference type="NCBIfam" id="TIGR00473">
    <property type="entry name" value="pssA"/>
    <property type="match status" value="1"/>
</dbReference>
<dbReference type="GO" id="GO:0003882">
    <property type="term" value="F:CDP-diacylglycerol-serine O-phosphatidyltransferase activity"/>
    <property type="evidence" value="ECO:0007669"/>
    <property type="project" value="UniProtKB-UniRule"/>
</dbReference>
<keyword evidence="14 18" id="KW-0594">Phospholipid biosynthesis</keyword>
<dbReference type="InterPro" id="IPR004533">
    <property type="entry name" value="CDP-diaglyc--ser_O-PTrfase"/>
</dbReference>
<organism evidence="21 22">
    <name type="scientific">Apodospora peruviana</name>
    <dbReference type="NCBI Taxonomy" id="516989"/>
    <lineage>
        <taxon>Eukaryota</taxon>
        <taxon>Fungi</taxon>
        <taxon>Dikarya</taxon>
        <taxon>Ascomycota</taxon>
        <taxon>Pezizomycotina</taxon>
        <taxon>Sordariomycetes</taxon>
        <taxon>Sordariomycetidae</taxon>
        <taxon>Sordariales</taxon>
        <taxon>Lasiosphaeriaceae</taxon>
        <taxon>Apodospora</taxon>
    </lineage>
</organism>
<evidence type="ECO:0000256" key="7">
    <source>
        <dbReference type="ARBA" id="ARBA00022516"/>
    </source>
</evidence>
<dbReference type="InterPro" id="IPR016271">
    <property type="entry name" value="CDP-diaglyc--ser_O-PTrfase_fun"/>
</dbReference>
<accession>A0AAE0HW93</accession>
<evidence type="ECO:0000256" key="15">
    <source>
        <dbReference type="ARBA" id="ARBA00023264"/>
    </source>
</evidence>
<evidence type="ECO:0000256" key="1">
    <source>
        <dbReference type="ARBA" id="ARBA00000287"/>
    </source>
</evidence>
<dbReference type="GO" id="GO:0006646">
    <property type="term" value="P:phosphatidylethanolamine biosynthetic process"/>
    <property type="evidence" value="ECO:0007669"/>
    <property type="project" value="UniProtKB-UniRule"/>
</dbReference>
<reference evidence="21" key="1">
    <citation type="journal article" date="2023" name="Mol. Phylogenet. Evol.">
        <title>Genome-scale phylogeny and comparative genomics of the fungal order Sordariales.</title>
        <authorList>
            <person name="Hensen N."/>
            <person name="Bonometti L."/>
            <person name="Westerberg I."/>
            <person name="Brannstrom I.O."/>
            <person name="Guillou S."/>
            <person name="Cros-Aarteil S."/>
            <person name="Calhoun S."/>
            <person name="Haridas S."/>
            <person name="Kuo A."/>
            <person name="Mondo S."/>
            <person name="Pangilinan J."/>
            <person name="Riley R."/>
            <person name="LaButti K."/>
            <person name="Andreopoulos B."/>
            <person name="Lipzen A."/>
            <person name="Chen C."/>
            <person name="Yan M."/>
            <person name="Daum C."/>
            <person name="Ng V."/>
            <person name="Clum A."/>
            <person name="Steindorff A."/>
            <person name="Ohm R.A."/>
            <person name="Martin F."/>
            <person name="Silar P."/>
            <person name="Natvig D.O."/>
            <person name="Lalanne C."/>
            <person name="Gautier V."/>
            <person name="Ament-Velasquez S.L."/>
            <person name="Kruys A."/>
            <person name="Hutchinson M.I."/>
            <person name="Powell A.J."/>
            <person name="Barry K."/>
            <person name="Miller A.N."/>
            <person name="Grigoriev I.V."/>
            <person name="Debuchy R."/>
            <person name="Gladieux P."/>
            <person name="Hiltunen Thoren M."/>
            <person name="Johannesson H."/>
        </authorList>
    </citation>
    <scope>NUCLEOTIDE SEQUENCE</scope>
    <source>
        <strain evidence="21">CBS 118394</strain>
    </source>
</reference>
<evidence type="ECO:0000313" key="21">
    <source>
        <dbReference type="EMBL" id="KAK3313916.1"/>
    </source>
</evidence>
<protein>
    <recommendedName>
        <fullName evidence="6 18">CDP-diacylglycerol--serine O-phosphatidyltransferase</fullName>
        <ecNumber evidence="5 18">2.7.8.8</ecNumber>
    </recommendedName>
    <alternativeName>
        <fullName evidence="16 18">Phosphatidylserine synthase</fullName>
    </alternativeName>
</protein>
<dbReference type="EMBL" id="JAUEDM010000007">
    <property type="protein sequence ID" value="KAK3313916.1"/>
    <property type="molecule type" value="Genomic_DNA"/>
</dbReference>
<evidence type="ECO:0000256" key="14">
    <source>
        <dbReference type="ARBA" id="ARBA00023209"/>
    </source>
</evidence>
<evidence type="ECO:0000256" key="18">
    <source>
        <dbReference type="PIRNR" id="PIRNR000852"/>
    </source>
</evidence>
<keyword evidence="10 18" id="KW-0256">Endoplasmic reticulum</keyword>
<keyword evidence="15 18" id="KW-1208">Phospholipid metabolism</keyword>
<dbReference type="PANTHER" id="PTHR14269:SF61">
    <property type="entry name" value="CDP-DIACYLGLYCEROL--SERINE O-PHOSPHATIDYLTRANSFERASE"/>
    <property type="match status" value="1"/>
</dbReference>
<keyword evidence="11 20" id="KW-1133">Transmembrane helix</keyword>
<name>A0AAE0HW93_9PEZI</name>
<comment type="pathway">
    <text evidence="3">Lipid metabolism.</text>
</comment>
<evidence type="ECO:0000256" key="6">
    <source>
        <dbReference type="ARBA" id="ARBA00017171"/>
    </source>
</evidence>
<evidence type="ECO:0000256" key="11">
    <source>
        <dbReference type="ARBA" id="ARBA00022989"/>
    </source>
</evidence>
<evidence type="ECO:0000256" key="10">
    <source>
        <dbReference type="ARBA" id="ARBA00022824"/>
    </source>
</evidence>
<comment type="pathway">
    <text evidence="17 18">Phospholipid metabolism; phosphatidylethanolamine biosynthesis; phosphatidylethanolamine from CDP-diacylglycerol: step 1/2.</text>
</comment>
<evidence type="ECO:0000313" key="22">
    <source>
        <dbReference type="Proteomes" id="UP001283341"/>
    </source>
</evidence>
<dbReference type="InterPro" id="IPR000462">
    <property type="entry name" value="CDP-OH_P_trans"/>
</dbReference>
<comment type="similarity">
    <text evidence="4 18 19">Belongs to the CDP-alcohol phosphatidyltransferase class-I family.</text>
</comment>
<dbReference type="GO" id="GO:0005789">
    <property type="term" value="C:endoplasmic reticulum membrane"/>
    <property type="evidence" value="ECO:0007669"/>
    <property type="project" value="UniProtKB-SubCell"/>
</dbReference>
<dbReference type="PANTHER" id="PTHR14269">
    <property type="entry name" value="CDP-DIACYLGLYCEROL--GLYCEROL-3-PHOSPHATE 3-PHOSPHATIDYLTRANSFERASE-RELATED"/>
    <property type="match status" value="1"/>
</dbReference>
<reference evidence="21" key="2">
    <citation type="submission" date="2023-06" db="EMBL/GenBank/DDBJ databases">
        <authorList>
            <consortium name="Lawrence Berkeley National Laboratory"/>
            <person name="Haridas S."/>
            <person name="Hensen N."/>
            <person name="Bonometti L."/>
            <person name="Westerberg I."/>
            <person name="Brannstrom I.O."/>
            <person name="Guillou S."/>
            <person name="Cros-Aarteil S."/>
            <person name="Calhoun S."/>
            <person name="Kuo A."/>
            <person name="Mondo S."/>
            <person name="Pangilinan J."/>
            <person name="Riley R."/>
            <person name="Labutti K."/>
            <person name="Andreopoulos B."/>
            <person name="Lipzen A."/>
            <person name="Chen C."/>
            <person name="Yanf M."/>
            <person name="Daum C."/>
            <person name="Ng V."/>
            <person name="Clum A."/>
            <person name="Steindorff A."/>
            <person name="Ohm R."/>
            <person name="Martin F."/>
            <person name="Silar P."/>
            <person name="Natvig D."/>
            <person name="Lalanne C."/>
            <person name="Gautier V."/>
            <person name="Ament-Velasquez S.L."/>
            <person name="Kruys A."/>
            <person name="Hutchinson M.I."/>
            <person name="Powell A.J."/>
            <person name="Barry K."/>
            <person name="Miller A.N."/>
            <person name="Grigoriev I.V."/>
            <person name="Debuchy R."/>
            <person name="Gladieux P."/>
            <person name="Thoren M.H."/>
            <person name="Johannesson H."/>
        </authorList>
    </citation>
    <scope>NUCLEOTIDE SEQUENCE</scope>
    <source>
        <strain evidence="21">CBS 118394</strain>
    </source>
</reference>
<dbReference type="PROSITE" id="PS00379">
    <property type="entry name" value="CDP_ALCOHOL_P_TRANSF"/>
    <property type="match status" value="1"/>
</dbReference>
<dbReference type="GO" id="GO:0006659">
    <property type="term" value="P:phosphatidylserine biosynthetic process"/>
    <property type="evidence" value="ECO:0007669"/>
    <property type="project" value="UniProtKB-UniRule"/>
</dbReference>
<evidence type="ECO:0000256" key="5">
    <source>
        <dbReference type="ARBA" id="ARBA00013174"/>
    </source>
</evidence>
<feature type="transmembrane region" description="Helical" evidence="20">
    <location>
        <begin position="211"/>
        <end position="231"/>
    </location>
</feature>
<sequence length="246" mass="26583">MSKRQSSAVASNGNAASAMVEAADDKPSYDKQKTLLAEETGHFSLIRAMHLADLITELNGLCGVMSVFSSMRYCLGDPNSLGNIYTALAFLPLGLFFDFFDGKVARWRKKSSMMGQELDSLADLISFGVGPAVVAFAIGIRTPLDHLCLAFFVLCGLTRLARFNVTATAIPKDATGKAKYFEGTPIPTSLGLDALMAYWISQGWIHDAIPGGLWFAGTVLEFHPIVALFMVHGCLMTSKTLHVPKP</sequence>
<evidence type="ECO:0000256" key="2">
    <source>
        <dbReference type="ARBA" id="ARBA00004477"/>
    </source>
</evidence>
<proteinExistence type="inferred from homology"/>
<evidence type="ECO:0000256" key="3">
    <source>
        <dbReference type="ARBA" id="ARBA00005189"/>
    </source>
</evidence>
<dbReference type="FunFam" id="1.20.120.1760:FF:000022">
    <property type="entry name" value="CDP-diacylglycerol--serine O-phosphatidyltransferase"/>
    <property type="match status" value="1"/>
</dbReference>
<evidence type="ECO:0000256" key="8">
    <source>
        <dbReference type="ARBA" id="ARBA00022679"/>
    </source>
</evidence>
<dbReference type="Proteomes" id="UP001283341">
    <property type="component" value="Unassembled WGS sequence"/>
</dbReference>
<evidence type="ECO:0000256" key="19">
    <source>
        <dbReference type="RuleBase" id="RU003750"/>
    </source>
</evidence>
<dbReference type="InterPro" id="IPR050324">
    <property type="entry name" value="CDP-alcohol_PTase-I"/>
</dbReference>
<dbReference type="Gene3D" id="1.20.120.1760">
    <property type="match status" value="1"/>
</dbReference>